<organism evidence="7 8">
    <name type="scientific">Ostreobium quekettii</name>
    <dbReference type="NCBI Taxonomy" id="121088"/>
    <lineage>
        <taxon>Eukaryota</taxon>
        <taxon>Viridiplantae</taxon>
        <taxon>Chlorophyta</taxon>
        <taxon>core chlorophytes</taxon>
        <taxon>Ulvophyceae</taxon>
        <taxon>TCBD clade</taxon>
        <taxon>Bryopsidales</taxon>
        <taxon>Ostreobineae</taxon>
        <taxon>Ostreobiaceae</taxon>
        <taxon>Ostreobium</taxon>
    </lineage>
</organism>
<keyword evidence="8" id="KW-1185">Reference proteome</keyword>
<evidence type="ECO:0000256" key="3">
    <source>
        <dbReference type="RuleBase" id="RU000489"/>
    </source>
</evidence>
<dbReference type="EMBL" id="CAJHUC010000331">
    <property type="protein sequence ID" value="CAD7695317.1"/>
    <property type="molecule type" value="Genomic_DNA"/>
</dbReference>
<dbReference type="InterPro" id="IPR017853">
    <property type="entry name" value="GH"/>
</dbReference>
<dbReference type="GO" id="GO:0005975">
    <property type="term" value="P:carbohydrate metabolic process"/>
    <property type="evidence" value="ECO:0007669"/>
    <property type="project" value="InterPro"/>
</dbReference>
<dbReference type="AlphaFoldDB" id="A0A8S1INJ8"/>
<keyword evidence="1 3" id="KW-0378">Hydrolase</keyword>
<accession>A0A8S1INJ8</accession>
<reference evidence="7" key="1">
    <citation type="submission" date="2020-12" db="EMBL/GenBank/DDBJ databases">
        <authorList>
            <person name="Iha C."/>
        </authorList>
    </citation>
    <scope>NUCLEOTIDE SEQUENCE</scope>
</reference>
<dbReference type="Gene3D" id="3.20.20.80">
    <property type="entry name" value="Glycosidases"/>
    <property type="match status" value="1"/>
</dbReference>
<feature type="signal peptide" evidence="5">
    <location>
        <begin position="1"/>
        <end position="20"/>
    </location>
</feature>
<dbReference type="PROSITE" id="PS01095">
    <property type="entry name" value="GH18_1"/>
    <property type="match status" value="1"/>
</dbReference>
<protein>
    <recommendedName>
        <fullName evidence="6">GH18 domain-containing protein</fullName>
    </recommendedName>
</protein>
<name>A0A8S1INJ8_9CHLO</name>
<sequence>MGWAGPILLVTALCFAGAAAQVPTTHLAVIYLNRFSMADVSALVDPSFAYTHYLFAFWLRDKGGPVDAARVWVDNNLGNDSRIQEARSRGVKFMISCGGGTGRPQFQGGFRGGAVTDGAMYGREVAEFAMANNFDGVDFDIEGWAQANDGLGTQWLIDATLAAKTTFRNGIITHAPQAPYFSDRWSTNFFLVHQQVSGYAHLPELTWPAGFSQESIMHNLPTIVD</sequence>
<evidence type="ECO:0000313" key="7">
    <source>
        <dbReference type="EMBL" id="CAD7695317.1"/>
    </source>
</evidence>
<dbReference type="Proteomes" id="UP000708148">
    <property type="component" value="Unassembled WGS sequence"/>
</dbReference>
<gene>
    <name evidence="7" type="ORF">OSTQU699_LOCUS678</name>
</gene>
<evidence type="ECO:0000259" key="6">
    <source>
        <dbReference type="PROSITE" id="PS51910"/>
    </source>
</evidence>
<dbReference type="OrthoDB" id="3012298at2759"/>
<evidence type="ECO:0000256" key="4">
    <source>
        <dbReference type="RuleBase" id="RU004453"/>
    </source>
</evidence>
<comment type="caution">
    <text evidence="7">The sequence shown here is derived from an EMBL/GenBank/DDBJ whole genome shotgun (WGS) entry which is preliminary data.</text>
</comment>
<feature type="domain" description="GH18" evidence="6">
    <location>
        <begin position="25"/>
        <end position="225"/>
    </location>
</feature>
<dbReference type="SUPFAM" id="SSF51445">
    <property type="entry name" value="(Trans)glycosidases"/>
    <property type="match status" value="1"/>
</dbReference>
<evidence type="ECO:0000256" key="2">
    <source>
        <dbReference type="ARBA" id="ARBA00023295"/>
    </source>
</evidence>
<dbReference type="GO" id="GO:0004553">
    <property type="term" value="F:hydrolase activity, hydrolyzing O-glycosyl compounds"/>
    <property type="evidence" value="ECO:0007669"/>
    <property type="project" value="InterPro"/>
</dbReference>
<keyword evidence="5" id="KW-0732">Signal</keyword>
<proteinExistence type="inferred from homology"/>
<dbReference type="PROSITE" id="PS51910">
    <property type="entry name" value="GH18_2"/>
    <property type="match status" value="1"/>
</dbReference>
<keyword evidence="2 3" id="KW-0326">Glycosidase</keyword>
<comment type="similarity">
    <text evidence="4">Belongs to the glycosyl hydrolase 18 family.</text>
</comment>
<dbReference type="InterPro" id="IPR001579">
    <property type="entry name" value="Glyco_hydro_18_chit_AS"/>
</dbReference>
<dbReference type="InterPro" id="IPR001223">
    <property type="entry name" value="Glyco_hydro18_cat"/>
</dbReference>
<feature type="chain" id="PRO_5035831727" description="GH18 domain-containing protein" evidence="5">
    <location>
        <begin position="21"/>
        <end position="225"/>
    </location>
</feature>
<dbReference type="Pfam" id="PF00704">
    <property type="entry name" value="Glyco_hydro_18"/>
    <property type="match status" value="1"/>
</dbReference>
<evidence type="ECO:0000256" key="1">
    <source>
        <dbReference type="ARBA" id="ARBA00022801"/>
    </source>
</evidence>
<evidence type="ECO:0000256" key="5">
    <source>
        <dbReference type="SAM" id="SignalP"/>
    </source>
</evidence>
<evidence type="ECO:0000313" key="8">
    <source>
        <dbReference type="Proteomes" id="UP000708148"/>
    </source>
</evidence>